<evidence type="ECO:0000256" key="4">
    <source>
        <dbReference type="ARBA" id="ARBA00022692"/>
    </source>
</evidence>
<dbReference type="InParanoid" id="D1C940"/>
<protein>
    <submittedName>
        <fullName evidence="9">Binding-protein-dependent transport systems inner membrane component</fullName>
    </submittedName>
</protein>
<dbReference type="SUPFAM" id="SSF161098">
    <property type="entry name" value="MetI-like"/>
    <property type="match status" value="1"/>
</dbReference>
<feature type="transmembrane region" description="Helical" evidence="7">
    <location>
        <begin position="135"/>
        <end position="157"/>
    </location>
</feature>
<dbReference type="CDD" id="cd06261">
    <property type="entry name" value="TM_PBP2"/>
    <property type="match status" value="1"/>
</dbReference>
<keyword evidence="5 7" id="KW-1133">Transmembrane helix</keyword>
<dbReference type="PANTHER" id="PTHR43163">
    <property type="entry name" value="DIPEPTIDE TRANSPORT SYSTEM PERMEASE PROTEIN DPPB-RELATED"/>
    <property type="match status" value="1"/>
</dbReference>
<evidence type="ECO:0000256" key="6">
    <source>
        <dbReference type="ARBA" id="ARBA00023136"/>
    </source>
</evidence>
<dbReference type="Pfam" id="PF19300">
    <property type="entry name" value="BPD_transp_1_N"/>
    <property type="match status" value="1"/>
</dbReference>
<dbReference type="InterPro" id="IPR035906">
    <property type="entry name" value="MetI-like_sf"/>
</dbReference>
<dbReference type="eggNOG" id="COG0601">
    <property type="taxonomic scope" value="Bacteria"/>
</dbReference>
<reference evidence="10" key="1">
    <citation type="submission" date="2009-11" db="EMBL/GenBank/DDBJ databases">
        <title>The complete chromosome 2 of Sphaerobacter thermophilus DSM 20745.</title>
        <authorList>
            <person name="Lucas S."/>
            <person name="Copeland A."/>
            <person name="Lapidus A."/>
            <person name="Glavina del Rio T."/>
            <person name="Dalin E."/>
            <person name="Tice H."/>
            <person name="Bruce D."/>
            <person name="Goodwin L."/>
            <person name="Pitluck S."/>
            <person name="Kyrpides N."/>
            <person name="Mavromatis K."/>
            <person name="Ivanova N."/>
            <person name="Mikhailova N."/>
            <person name="LaButti K.M."/>
            <person name="Clum A."/>
            <person name="Sun H.I."/>
            <person name="Brettin T."/>
            <person name="Detter J.C."/>
            <person name="Han C."/>
            <person name="Larimer F."/>
            <person name="Land M."/>
            <person name="Hauser L."/>
            <person name="Markowitz V."/>
            <person name="Cheng J.F."/>
            <person name="Hugenholtz P."/>
            <person name="Woyke T."/>
            <person name="Wu D."/>
            <person name="Steenblock K."/>
            <person name="Schneider S."/>
            <person name="Pukall R."/>
            <person name="Goeker M."/>
            <person name="Klenk H.P."/>
            <person name="Eisen J.A."/>
        </authorList>
    </citation>
    <scope>NUCLEOTIDE SEQUENCE [LARGE SCALE GENOMIC DNA]</scope>
    <source>
        <strain evidence="10">ATCC 49802 / DSM 20745 / S 6022</strain>
    </source>
</reference>
<dbReference type="GO" id="GO:0055085">
    <property type="term" value="P:transmembrane transport"/>
    <property type="evidence" value="ECO:0007669"/>
    <property type="project" value="InterPro"/>
</dbReference>
<dbReference type="InterPro" id="IPR000515">
    <property type="entry name" value="MetI-like"/>
</dbReference>
<dbReference type="Proteomes" id="UP000002027">
    <property type="component" value="Chromosome 2"/>
</dbReference>
<keyword evidence="10" id="KW-1185">Reference proteome</keyword>
<name>D1C940_SPHTD</name>
<keyword evidence="3" id="KW-1003">Cell membrane</keyword>
<dbReference type="PROSITE" id="PS50928">
    <property type="entry name" value="ABC_TM1"/>
    <property type="match status" value="1"/>
</dbReference>
<dbReference type="PANTHER" id="PTHR43163:SF6">
    <property type="entry name" value="DIPEPTIDE TRANSPORT SYSTEM PERMEASE PROTEIN DPPB-RELATED"/>
    <property type="match status" value="1"/>
</dbReference>
<dbReference type="OrthoDB" id="9772184at2"/>
<proteinExistence type="inferred from homology"/>
<evidence type="ECO:0000259" key="8">
    <source>
        <dbReference type="PROSITE" id="PS50928"/>
    </source>
</evidence>
<feature type="transmembrane region" description="Helical" evidence="7">
    <location>
        <begin position="287"/>
        <end position="313"/>
    </location>
</feature>
<keyword evidence="2 7" id="KW-0813">Transport</keyword>
<gene>
    <name evidence="9" type="ordered locus">Sthe_2926</name>
</gene>
<reference evidence="9 10" key="2">
    <citation type="journal article" date="2010" name="Stand. Genomic Sci.">
        <title>Complete genome sequence of Desulfohalobium retbaense type strain (HR(100)).</title>
        <authorList>
            <person name="Spring S."/>
            <person name="Nolan M."/>
            <person name="Lapidus A."/>
            <person name="Glavina Del Rio T."/>
            <person name="Copeland A."/>
            <person name="Tice H."/>
            <person name="Cheng J.F."/>
            <person name="Lucas S."/>
            <person name="Land M."/>
            <person name="Chen F."/>
            <person name="Bruce D."/>
            <person name="Goodwin L."/>
            <person name="Pitluck S."/>
            <person name="Ivanova N."/>
            <person name="Mavromatis K."/>
            <person name="Mikhailova N."/>
            <person name="Pati A."/>
            <person name="Chen A."/>
            <person name="Palaniappan K."/>
            <person name="Hauser L."/>
            <person name="Chang Y.J."/>
            <person name="Jeffries C.D."/>
            <person name="Munk C."/>
            <person name="Kiss H."/>
            <person name="Chain P."/>
            <person name="Han C."/>
            <person name="Brettin T."/>
            <person name="Detter J.C."/>
            <person name="Schuler E."/>
            <person name="Goker M."/>
            <person name="Rohde M."/>
            <person name="Bristow J."/>
            <person name="Eisen J.A."/>
            <person name="Markowitz V."/>
            <person name="Hugenholtz P."/>
            <person name="Kyrpides N.C."/>
            <person name="Klenk H.P."/>
        </authorList>
    </citation>
    <scope>NUCLEOTIDE SEQUENCE [LARGE SCALE GENOMIC DNA]</scope>
    <source>
        <strain evidence="10">ATCC 49802 / DSM 20745 / S 6022</strain>
    </source>
</reference>
<dbReference type="EMBL" id="CP001824">
    <property type="protein sequence ID" value="ACZ40333.1"/>
    <property type="molecule type" value="Genomic_DNA"/>
</dbReference>
<evidence type="ECO:0000313" key="9">
    <source>
        <dbReference type="EMBL" id="ACZ40333.1"/>
    </source>
</evidence>
<feature type="domain" description="ABC transmembrane type-1" evidence="8">
    <location>
        <begin position="96"/>
        <end position="306"/>
    </location>
</feature>
<keyword evidence="6 7" id="KW-0472">Membrane</keyword>
<dbReference type="GO" id="GO:0005886">
    <property type="term" value="C:plasma membrane"/>
    <property type="evidence" value="ECO:0007669"/>
    <property type="project" value="UniProtKB-SubCell"/>
</dbReference>
<dbReference type="AlphaFoldDB" id="D1C940"/>
<feature type="transmembrane region" description="Helical" evidence="7">
    <location>
        <begin position="242"/>
        <end position="267"/>
    </location>
</feature>
<feature type="transmembrane region" description="Helical" evidence="7">
    <location>
        <begin position="187"/>
        <end position="206"/>
    </location>
</feature>
<accession>D1C940</accession>
<evidence type="ECO:0000256" key="3">
    <source>
        <dbReference type="ARBA" id="ARBA00022475"/>
    </source>
</evidence>
<evidence type="ECO:0000256" key="1">
    <source>
        <dbReference type="ARBA" id="ARBA00004651"/>
    </source>
</evidence>
<dbReference type="HOGENOM" id="CLU_036879_1_2_0"/>
<evidence type="ECO:0000313" key="10">
    <source>
        <dbReference type="Proteomes" id="UP000002027"/>
    </source>
</evidence>
<evidence type="ECO:0000256" key="7">
    <source>
        <dbReference type="RuleBase" id="RU363032"/>
    </source>
</evidence>
<dbReference type="KEGG" id="sti:Sthe_2926"/>
<dbReference type="Pfam" id="PF00528">
    <property type="entry name" value="BPD_transp_1"/>
    <property type="match status" value="1"/>
</dbReference>
<dbReference type="Gene3D" id="1.10.3720.10">
    <property type="entry name" value="MetI-like"/>
    <property type="match status" value="1"/>
</dbReference>
<evidence type="ECO:0000256" key="5">
    <source>
        <dbReference type="ARBA" id="ARBA00022989"/>
    </source>
</evidence>
<dbReference type="STRING" id="479434.Sthe_2926"/>
<keyword evidence="4 7" id="KW-0812">Transmembrane</keyword>
<sequence>MGQYVVRRVLQIVPLVLGITIITFALANLVPGSPISDLEFNPQVRPEDRERIAKALGLDQPLHVRYIQWLSHVARGDLGLSLITYQPVMKTIMEKLPNTLLLTVTALILSLLIAIPIGVYGAVRRNSAFDQVTTVGAVAGFAMPTFWLGLMVILILVRMKGAGLPTLPTGGVCELGNCTVLSRIQHLIAPAFVLAFVQTASWTRYIRSQMIEVLRQDYMRTAEAKGLREVVVVFRHGLRNAILPLVTLLALDLPTLFSGSVIVEQIFTWNGLGRLILDSVNKRDYTVVMGVTLFVSVLTVVANLLADIVYGVLDPRIRYD</sequence>
<feature type="transmembrane region" description="Helical" evidence="7">
    <location>
        <begin position="100"/>
        <end position="123"/>
    </location>
</feature>
<organism evidence="9 10">
    <name type="scientific">Sphaerobacter thermophilus (strain ATCC 49802 / DSM 20745 / KCCM 41009 / NCIMB 13125 / S 6022)</name>
    <dbReference type="NCBI Taxonomy" id="479434"/>
    <lineage>
        <taxon>Bacteria</taxon>
        <taxon>Pseudomonadati</taxon>
        <taxon>Thermomicrobiota</taxon>
        <taxon>Thermomicrobia</taxon>
        <taxon>Sphaerobacterales</taxon>
        <taxon>Sphaerobacterineae</taxon>
        <taxon>Sphaerobacteraceae</taxon>
        <taxon>Sphaerobacter</taxon>
    </lineage>
</organism>
<dbReference type="RefSeq" id="WP_012873369.1">
    <property type="nucleotide sequence ID" value="NC_013524.1"/>
</dbReference>
<feature type="transmembrane region" description="Helical" evidence="7">
    <location>
        <begin position="12"/>
        <end position="30"/>
    </location>
</feature>
<evidence type="ECO:0000256" key="2">
    <source>
        <dbReference type="ARBA" id="ARBA00022448"/>
    </source>
</evidence>
<comment type="subcellular location">
    <subcellularLocation>
        <location evidence="1 7">Cell membrane</location>
        <topology evidence="1 7">Multi-pass membrane protein</topology>
    </subcellularLocation>
</comment>
<dbReference type="InterPro" id="IPR045621">
    <property type="entry name" value="BPD_transp_1_N"/>
</dbReference>
<comment type="similarity">
    <text evidence="7">Belongs to the binding-protein-dependent transport system permease family.</text>
</comment>